<evidence type="ECO:0000256" key="1">
    <source>
        <dbReference type="SAM" id="MobiDB-lite"/>
    </source>
</evidence>
<dbReference type="Pfam" id="PF00188">
    <property type="entry name" value="CAP"/>
    <property type="match status" value="1"/>
</dbReference>
<dbReference type="eggNOG" id="COG2340">
    <property type="taxonomic scope" value="Bacteria"/>
</dbReference>
<dbReference type="OrthoDB" id="2329850at2"/>
<dbReference type="InterPro" id="IPR035940">
    <property type="entry name" value="CAP_sf"/>
</dbReference>
<reference evidence="4" key="1">
    <citation type="journal article" date="2014" name="Genome Announc.">
        <title>Draft Genome Sequences of Two Lactobacillus Strains, L. farraginis JCM 14108T and L. composti JCM 14202T, Isolated from Compost of Distilled Shochu Residue.</title>
        <authorList>
            <person name="Yuki M."/>
            <person name="Oshima K."/>
            <person name="Suda W."/>
            <person name="Kitahara M."/>
            <person name="Kitamura K."/>
            <person name="Iida T."/>
            <person name="Hattori M."/>
            <person name="Ohkuma M."/>
        </authorList>
    </citation>
    <scope>NUCLEOTIDE SEQUENCE [LARGE SCALE GENOMIC DNA]</scope>
    <source>
        <strain evidence="4">JCM 14108</strain>
    </source>
</reference>
<dbReference type="AlphaFoldDB" id="X0QFK0"/>
<dbReference type="EMBL" id="BAKI01000032">
    <property type="protein sequence ID" value="GAF37400.1"/>
    <property type="molecule type" value="Genomic_DNA"/>
</dbReference>
<evidence type="ECO:0000313" key="7">
    <source>
        <dbReference type="Proteomes" id="UP000051966"/>
    </source>
</evidence>
<feature type="chain" id="PRO_5007738676" evidence="2">
    <location>
        <begin position="32"/>
        <end position="323"/>
    </location>
</feature>
<feature type="signal peptide" evidence="2">
    <location>
        <begin position="1"/>
        <end position="31"/>
    </location>
</feature>
<dbReference type="PATRIC" id="fig|1423743.5.peg.282"/>
<organism evidence="4 6">
    <name type="scientific">Lentilactobacillus farraginis DSM 18382 = JCM 14108</name>
    <dbReference type="NCBI Taxonomy" id="1423743"/>
    <lineage>
        <taxon>Bacteria</taxon>
        <taxon>Bacillati</taxon>
        <taxon>Bacillota</taxon>
        <taxon>Bacilli</taxon>
        <taxon>Lactobacillales</taxon>
        <taxon>Lactobacillaceae</taxon>
        <taxon>Lentilactobacillus</taxon>
    </lineage>
</organism>
<gene>
    <name evidence="5" type="ORF">FD41_GL000267</name>
    <name evidence="4" type="ORF">JCM14108_2431</name>
</gene>
<accession>X0QFK0</accession>
<dbReference type="Proteomes" id="UP000051966">
    <property type="component" value="Unassembled WGS sequence"/>
</dbReference>
<dbReference type="STRING" id="1423743.FD41_GL000267"/>
<evidence type="ECO:0000313" key="4">
    <source>
        <dbReference type="EMBL" id="GAF37400.1"/>
    </source>
</evidence>
<feature type="compositionally biased region" description="Low complexity" evidence="1">
    <location>
        <begin position="119"/>
        <end position="172"/>
    </location>
</feature>
<keyword evidence="7" id="KW-1185">Reference proteome</keyword>
<name>X0QFK0_9LACO</name>
<keyword evidence="2" id="KW-0732">Signal</keyword>
<dbReference type="SUPFAM" id="SSF55797">
    <property type="entry name" value="PR-1-like"/>
    <property type="match status" value="1"/>
</dbReference>
<comment type="caution">
    <text evidence="4">The sequence shown here is derived from an EMBL/GenBank/DDBJ whole genome shotgun (WGS) entry which is preliminary data.</text>
</comment>
<protein>
    <submittedName>
        <fullName evidence="4">Transporter</fullName>
    </submittedName>
</protein>
<dbReference type="EMBL" id="AZFY01000087">
    <property type="protein sequence ID" value="KRM08195.1"/>
    <property type="molecule type" value="Genomic_DNA"/>
</dbReference>
<dbReference type="RefSeq" id="WP_081759894.1">
    <property type="nucleotide sequence ID" value="NZ_AZFY01000087.1"/>
</dbReference>
<proteinExistence type="predicted"/>
<dbReference type="Proteomes" id="UP000019488">
    <property type="component" value="Unassembled WGS sequence"/>
</dbReference>
<feature type="domain" description="SCP" evidence="3">
    <location>
        <begin position="190"/>
        <end position="311"/>
    </location>
</feature>
<evidence type="ECO:0000256" key="2">
    <source>
        <dbReference type="SAM" id="SignalP"/>
    </source>
</evidence>
<reference evidence="5 7" key="2">
    <citation type="journal article" date="2015" name="Genome Announc.">
        <title>Expanding the biotechnology potential of lactobacilli through comparative genomics of 213 strains and associated genera.</title>
        <authorList>
            <person name="Sun Z."/>
            <person name="Harris H.M."/>
            <person name="McCann A."/>
            <person name="Guo C."/>
            <person name="Argimon S."/>
            <person name="Zhang W."/>
            <person name="Yang X."/>
            <person name="Jeffery I.B."/>
            <person name="Cooney J.C."/>
            <person name="Kagawa T.F."/>
            <person name="Liu W."/>
            <person name="Song Y."/>
            <person name="Salvetti E."/>
            <person name="Wrobel A."/>
            <person name="Rasinkangas P."/>
            <person name="Parkhill J."/>
            <person name="Rea M.C."/>
            <person name="O'Sullivan O."/>
            <person name="Ritari J."/>
            <person name="Douillard F.P."/>
            <person name="Paul Ross R."/>
            <person name="Yang R."/>
            <person name="Briner A.E."/>
            <person name="Felis G.E."/>
            <person name="de Vos W.M."/>
            <person name="Barrangou R."/>
            <person name="Klaenhammer T.R."/>
            <person name="Caufield P.W."/>
            <person name="Cui Y."/>
            <person name="Zhang H."/>
            <person name="O'Toole P.W."/>
        </authorList>
    </citation>
    <scope>NUCLEOTIDE SEQUENCE [LARGE SCALE GENOMIC DNA]</scope>
    <source>
        <strain evidence="5 7">DSM 18382</strain>
    </source>
</reference>
<evidence type="ECO:0000259" key="3">
    <source>
        <dbReference type="Pfam" id="PF00188"/>
    </source>
</evidence>
<dbReference type="InterPro" id="IPR014044">
    <property type="entry name" value="CAP_dom"/>
</dbReference>
<sequence>MKRTIIGGAVALTLGLTAFGSALVSSHSAFANQGAKVVKTVKSAGTDYYAKKGVIYANTKLNKVIHKAKNYPRTVFFSNRLAIIKKANGHQGGYRYIISRNGKVHGWIWQGNLKKKSNSTAAKSTATPTGNQTPTTTDSSSSSSSSSSAATSTSSTSTTTAGSTATGSSATSKQNDPSSFSLSDYRAAFLKYLNQERTKRNLAPYTESSSLDALAQKRATQIVTNFSHYDADGNPLGEQLAPQFGVENYGAECLAQNIWDDDSTSDSVAKNDVHEYIYDDADSNWGHRDILLNTQLTAIGMGAVLHEHADGFMATWTAADFSY</sequence>
<evidence type="ECO:0000313" key="6">
    <source>
        <dbReference type="Proteomes" id="UP000019488"/>
    </source>
</evidence>
<dbReference type="Gene3D" id="3.40.33.10">
    <property type="entry name" value="CAP"/>
    <property type="match status" value="1"/>
</dbReference>
<feature type="region of interest" description="Disordered" evidence="1">
    <location>
        <begin position="119"/>
        <end position="179"/>
    </location>
</feature>
<evidence type="ECO:0000313" key="5">
    <source>
        <dbReference type="EMBL" id="KRM08195.1"/>
    </source>
</evidence>